<dbReference type="PANTHER" id="PTHR42785">
    <property type="entry name" value="DNA TOPOISOMERASE, TYPE IA, CORE"/>
    <property type="match status" value="1"/>
</dbReference>
<dbReference type="InterPro" id="IPR023406">
    <property type="entry name" value="Topo_IA_AS"/>
</dbReference>
<evidence type="ECO:0000256" key="2">
    <source>
        <dbReference type="ARBA" id="ARBA00009446"/>
    </source>
</evidence>
<feature type="region of interest" description="Disordered" evidence="11">
    <location>
        <begin position="735"/>
        <end position="764"/>
    </location>
</feature>
<dbReference type="SUPFAM" id="SSF57783">
    <property type="entry name" value="Zinc beta-ribbon"/>
    <property type="match status" value="3"/>
</dbReference>
<dbReference type="Gene3D" id="1.10.460.10">
    <property type="entry name" value="Topoisomerase I, domain 2"/>
    <property type="match status" value="1"/>
</dbReference>
<keyword evidence="8 10" id="KW-0238">DNA-binding</keyword>
<evidence type="ECO:0000256" key="10">
    <source>
        <dbReference type="HAMAP-Rule" id="MF_00952"/>
    </source>
</evidence>
<evidence type="ECO:0000256" key="11">
    <source>
        <dbReference type="SAM" id="MobiDB-lite"/>
    </source>
</evidence>
<keyword evidence="3" id="KW-0479">Metal-binding</keyword>
<dbReference type="InterPro" id="IPR013498">
    <property type="entry name" value="Topo_IA_Znf"/>
</dbReference>
<feature type="active site" description="O-(5'-phospho-DNA)-tyrosine intermediate" evidence="10">
    <location>
        <position position="298"/>
    </location>
</feature>
<dbReference type="GO" id="GO:0003917">
    <property type="term" value="F:DNA topoisomerase type I (single strand cut, ATP-independent) activity"/>
    <property type="evidence" value="ECO:0007669"/>
    <property type="project" value="UniProtKB-UniRule"/>
</dbReference>
<dbReference type="CDD" id="cd00186">
    <property type="entry name" value="TOP1Ac"/>
    <property type="match status" value="1"/>
</dbReference>
<reference evidence="14" key="1">
    <citation type="submission" date="2020-01" db="EMBL/GenBank/DDBJ databases">
        <authorList>
            <person name="Meier V. D."/>
            <person name="Meier V D."/>
        </authorList>
    </citation>
    <scope>NUCLEOTIDE SEQUENCE</scope>
    <source>
        <strain evidence="14">HLG_WM_MAG_02</strain>
    </source>
</reference>
<dbReference type="HAMAP" id="MF_00952">
    <property type="entry name" value="Topoisom_1_prok"/>
    <property type="match status" value="1"/>
</dbReference>
<dbReference type="Pfam" id="PF01751">
    <property type="entry name" value="Toprim"/>
    <property type="match status" value="1"/>
</dbReference>
<gene>
    <name evidence="10" type="primary">topA</name>
    <name evidence="14" type="ORF">HELGO_WM18723</name>
</gene>
<name>A0A6S6TEE6_9BACT</name>
<evidence type="ECO:0000256" key="7">
    <source>
        <dbReference type="ARBA" id="ARBA00023029"/>
    </source>
</evidence>
<evidence type="ECO:0000256" key="3">
    <source>
        <dbReference type="ARBA" id="ARBA00022723"/>
    </source>
</evidence>
<dbReference type="SMART" id="SM00493">
    <property type="entry name" value="TOPRIM"/>
    <property type="match status" value="1"/>
</dbReference>
<dbReference type="PROSITE" id="PS00396">
    <property type="entry name" value="TOPO_IA_1"/>
    <property type="match status" value="1"/>
</dbReference>
<keyword evidence="5" id="KW-0862">Zinc</keyword>
<dbReference type="InterPro" id="IPR013826">
    <property type="entry name" value="Topo_IA_cen_sub3"/>
</dbReference>
<feature type="site" description="Interaction with DNA" evidence="10">
    <location>
        <position position="141"/>
    </location>
</feature>
<comment type="catalytic activity">
    <reaction evidence="1 10">
        <text>ATP-independent breakage of single-stranded DNA, followed by passage and rejoining.</text>
        <dbReference type="EC" id="5.6.2.1"/>
    </reaction>
</comment>
<feature type="site" description="Interaction with DNA" evidence="10">
    <location>
        <position position="32"/>
    </location>
</feature>
<keyword evidence="4" id="KW-0863">Zinc-finger</keyword>
<sequence length="764" mass="86697">MKNLIIVESPAKARTISAFLGKNYKVVASKGHIRDLPKSSFGITVEEDGTFVPKYSIPREVNPTVKELKKLAKEAETIYIATDEDREGEAIGYHIAMAIKKDPESLPRIVFHEITKTAIQYALDNPRKLDMDSINAQQARRLLDRIVGYKLSPLLASKIQKGLSAGRVQSSSLKIVIDREREIKAFKPEEYWTIEGLFEKNIESSIYAFDGLKMDKMTIKNEAMATKIVQSALKEKFEVESLEKKERKSKTPAPFMTSTLQQSASTQLGFSPKKTMMVAQKLYEGVKTEKGNMGVITYMRTDSMNLAKEAVTSAREYIQTNFGDDYLPAKAKSYVTSSKGAQEAHEAIRPTRVDFPPLVAKDYLGADEFKLYRLIYNRFLACQMTEARLESQTLLFKGQKSTFKASGRKLLFDGFYRVTGYSEKDKLLPALTKGQKVILDDIKPEQNFTEPPARYNEASLIKKLESLGIGRPSTYAPTITILQTRKYIELEKKRIHPTEIAFTVIEMLEEHFSEIVDSSFTSNMEAELDEVDEGKLDWQKVLSNFYEPFMKKITEGKEKIKSQKMAIPTGEMCPKCGHELLRRKGRYGEFIACSNFPKCKYTTDLEGNAPPEPEKTDRPCEKCGEMMVIKDSRRGKFYACSAYPKCKNAQPLVPPRELEVPCPKCGSKIHEKEGKRGKFYGCSNYPKCRFISNGEPQNRKCPECESMVVHKVLKTGEVYECIDKKCKWSEAVPVEKQKGLPKVEETKAEENKTQVMKTKDVQKS</sequence>
<dbReference type="EMBL" id="CACVAZ010000120">
    <property type="protein sequence ID" value="CAA6819212.1"/>
    <property type="molecule type" value="Genomic_DNA"/>
</dbReference>
<feature type="domain" description="Topo IA-type catalytic" evidence="13">
    <location>
        <begin position="130"/>
        <end position="554"/>
    </location>
</feature>
<dbReference type="Gene3D" id="3.40.50.140">
    <property type="match status" value="1"/>
</dbReference>
<dbReference type="InterPro" id="IPR000380">
    <property type="entry name" value="Topo_IA"/>
</dbReference>
<feature type="site" description="Interaction with DNA" evidence="10">
    <location>
        <position position="144"/>
    </location>
</feature>
<dbReference type="NCBIfam" id="TIGR01051">
    <property type="entry name" value="topA_bact"/>
    <property type="match status" value="1"/>
</dbReference>
<dbReference type="PRINTS" id="PR00417">
    <property type="entry name" value="PRTPISMRASEI"/>
</dbReference>
<dbReference type="SMART" id="SM00437">
    <property type="entry name" value="TOP1Ac"/>
    <property type="match status" value="1"/>
</dbReference>
<dbReference type="PANTHER" id="PTHR42785:SF1">
    <property type="entry name" value="DNA TOPOISOMERASE"/>
    <property type="match status" value="1"/>
</dbReference>
<dbReference type="InterPro" id="IPR005733">
    <property type="entry name" value="TopoI_bac-type"/>
</dbReference>
<comment type="caution">
    <text evidence="10">Lacks conserved residue(s) required for the propagation of feature annotation.</text>
</comment>
<feature type="domain" description="Toprim" evidence="12">
    <location>
        <begin position="2"/>
        <end position="114"/>
    </location>
</feature>
<dbReference type="Gene3D" id="3.30.65.10">
    <property type="entry name" value="Bacterial Topoisomerase I, domain 1"/>
    <property type="match status" value="3"/>
</dbReference>
<dbReference type="InterPro" id="IPR023405">
    <property type="entry name" value="Topo_IA_core_domain"/>
</dbReference>
<comment type="function">
    <text evidence="10">Releases the supercoiling and torsional tension of DNA, which is introduced during the DNA replication and transcription, by transiently cleaving and rejoining one strand of the DNA duplex. Introduces a single-strand break via transesterification at a target site in duplex DNA. The scissile phosphodiester is attacked by the catalytic tyrosine of the enzyme, resulting in the formation of a DNA-(5'-phosphotyrosyl)-enzyme intermediate and the expulsion of a 3'-OH DNA strand. The free DNA strand then undergoes passage around the unbroken strand, thus removing DNA supercoils. Finally, in the religation step, the DNA 3'-OH attacks the covalent intermediate to expel the active-site tyrosine and restore the DNA phosphodiester backbone.</text>
</comment>
<dbReference type="GO" id="GO:0003677">
    <property type="term" value="F:DNA binding"/>
    <property type="evidence" value="ECO:0007669"/>
    <property type="project" value="UniProtKB-KW"/>
</dbReference>
<feature type="site" description="Interaction with DNA" evidence="10">
    <location>
        <position position="149"/>
    </location>
</feature>
<evidence type="ECO:0000259" key="13">
    <source>
        <dbReference type="PROSITE" id="PS52039"/>
    </source>
</evidence>
<evidence type="ECO:0000259" key="12">
    <source>
        <dbReference type="PROSITE" id="PS50880"/>
    </source>
</evidence>
<dbReference type="Pfam" id="PF01131">
    <property type="entry name" value="Topoisom_bac"/>
    <property type="match status" value="1"/>
</dbReference>
<dbReference type="EC" id="5.6.2.1" evidence="10"/>
<dbReference type="GO" id="GO:0006265">
    <property type="term" value="P:DNA topological change"/>
    <property type="evidence" value="ECO:0007669"/>
    <property type="project" value="UniProtKB-UniRule"/>
</dbReference>
<dbReference type="InterPro" id="IPR003601">
    <property type="entry name" value="Topo_IA_2"/>
</dbReference>
<dbReference type="GO" id="GO:0005694">
    <property type="term" value="C:chromosome"/>
    <property type="evidence" value="ECO:0007669"/>
    <property type="project" value="InterPro"/>
</dbReference>
<comment type="subunit">
    <text evidence="10">Monomer.</text>
</comment>
<dbReference type="Pfam" id="PF01396">
    <property type="entry name" value="Zn_ribbon_Top1"/>
    <property type="match status" value="4"/>
</dbReference>
<feature type="site" description="Interaction with DNA" evidence="10">
    <location>
        <position position="485"/>
    </location>
</feature>
<feature type="site" description="Interaction with DNA" evidence="10">
    <location>
        <position position="140"/>
    </location>
</feature>
<dbReference type="InterPro" id="IPR013825">
    <property type="entry name" value="Topo_IA_cen_sub2"/>
</dbReference>
<protein>
    <recommendedName>
        <fullName evidence="10">DNA topoisomerase 1</fullName>
        <ecNumber evidence="10">5.6.2.1</ecNumber>
    </recommendedName>
    <alternativeName>
        <fullName evidence="10">DNA topoisomerase I</fullName>
    </alternativeName>
</protein>
<keyword evidence="6" id="KW-0460">Magnesium</keyword>
<evidence type="ECO:0000256" key="5">
    <source>
        <dbReference type="ARBA" id="ARBA00022833"/>
    </source>
</evidence>
<dbReference type="Gene3D" id="2.70.20.10">
    <property type="entry name" value="Topoisomerase I, domain 3"/>
    <property type="match status" value="1"/>
</dbReference>
<evidence type="ECO:0000313" key="14">
    <source>
        <dbReference type="EMBL" id="CAA6819212.1"/>
    </source>
</evidence>
<evidence type="ECO:0000256" key="6">
    <source>
        <dbReference type="ARBA" id="ARBA00022842"/>
    </source>
</evidence>
<dbReference type="GO" id="GO:0008270">
    <property type="term" value="F:zinc ion binding"/>
    <property type="evidence" value="ECO:0007669"/>
    <property type="project" value="UniProtKB-KW"/>
</dbReference>
<dbReference type="PROSITE" id="PS50880">
    <property type="entry name" value="TOPRIM"/>
    <property type="match status" value="1"/>
</dbReference>
<dbReference type="InterPro" id="IPR013824">
    <property type="entry name" value="Topo_IA_cen_sub1"/>
</dbReference>
<comment type="similarity">
    <text evidence="2 10">Belongs to the type IA topoisomerase family.</text>
</comment>
<dbReference type="InterPro" id="IPR006171">
    <property type="entry name" value="TOPRIM_dom"/>
</dbReference>
<proteinExistence type="inferred from homology"/>
<dbReference type="CDD" id="cd03363">
    <property type="entry name" value="TOPRIM_TopoIA_TopoI"/>
    <property type="match status" value="1"/>
</dbReference>
<evidence type="ECO:0000256" key="4">
    <source>
        <dbReference type="ARBA" id="ARBA00022771"/>
    </source>
</evidence>
<dbReference type="SMART" id="SM00436">
    <property type="entry name" value="TOP1Bc"/>
    <property type="match status" value="1"/>
</dbReference>
<keyword evidence="7 10" id="KW-0799">Topoisomerase</keyword>
<evidence type="ECO:0000256" key="9">
    <source>
        <dbReference type="ARBA" id="ARBA00023235"/>
    </source>
</evidence>
<dbReference type="InterPro" id="IPR028612">
    <property type="entry name" value="Topoisom_1_IA"/>
</dbReference>
<feature type="region of interest" description="Interaction with DNA" evidence="10">
    <location>
        <begin position="164"/>
        <end position="169"/>
    </location>
</feature>
<feature type="site" description="Interaction with DNA" evidence="10">
    <location>
        <position position="300"/>
    </location>
</feature>
<dbReference type="Gene3D" id="1.10.290.10">
    <property type="entry name" value="Topoisomerase I, domain 4"/>
    <property type="match status" value="1"/>
</dbReference>
<evidence type="ECO:0000256" key="1">
    <source>
        <dbReference type="ARBA" id="ARBA00000213"/>
    </source>
</evidence>
<dbReference type="InterPro" id="IPR034149">
    <property type="entry name" value="TOPRIM_TopoI"/>
</dbReference>
<keyword evidence="9 10" id="KW-0413">Isomerase</keyword>
<dbReference type="InterPro" id="IPR003602">
    <property type="entry name" value="Topo_IA_DNA-bd_dom"/>
</dbReference>
<evidence type="ECO:0000256" key="8">
    <source>
        <dbReference type="ARBA" id="ARBA00023125"/>
    </source>
</evidence>
<accession>A0A6S6TEE6</accession>
<dbReference type="SUPFAM" id="SSF56712">
    <property type="entry name" value="Prokaryotic type I DNA topoisomerase"/>
    <property type="match status" value="1"/>
</dbReference>
<dbReference type="PROSITE" id="PS52039">
    <property type="entry name" value="TOPO_IA_2"/>
    <property type="match status" value="1"/>
</dbReference>
<dbReference type="InterPro" id="IPR013497">
    <property type="entry name" value="Topo_IA_cen"/>
</dbReference>
<organism evidence="14">
    <name type="scientific">uncultured Sulfurovum sp</name>
    <dbReference type="NCBI Taxonomy" id="269237"/>
    <lineage>
        <taxon>Bacteria</taxon>
        <taxon>Pseudomonadati</taxon>
        <taxon>Campylobacterota</taxon>
        <taxon>Epsilonproteobacteria</taxon>
        <taxon>Campylobacterales</taxon>
        <taxon>Sulfurovaceae</taxon>
        <taxon>Sulfurovum</taxon>
        <taxon>environmental samples</taxon>
    </lineage>
</organism>
<dbReference type="AlphaFoldDB" id="A0A6S6TEE6"/>